<feature type="signal peptide" evidence="1">
    <location>
        <begin position="1"/>
        <end position="27"/>
    </location>
</feature>
<reference evidence="2 3" key="1">
    <citation type="journal article" date="2012" name="Stand. Genomic Sci.">
        <title>Complete genome sequencing and analysis of Saprospira grandis str. Lewin, a predatory marine bacterium.</title>
        <authorList>
            <person name="Saw J.H."/>
            <person name="Yuryev A."/>
            <person name="Kanbe M."/>
            <person name="Hou S."/>
            <person name="Young A.G."/>
            <person name="Aizawa S."/>
            <person name="Alam M."/>
        </authorList>
    </citation>
    <scope>NUCLEOTIDE SEQUENCE [LARGE SCALE GENOMIC DNA]</scope>
    <source>
        <strain evidence="2 3">Lewin</strain>
    </source>
</reference>
<name>H6L021_SAPGL</name>
<evidence type="ECO:0000313" key="2">
    <source>
        <dbReference type="EMBL" id="AFC26028.1"/>
    </source>
</evidence>
<gene>
    <name evidence="2" type="ordered locus">SGRA_3301</name>
</gene>
<organism evidence="2 3">
    <name type="scientific">Saprospira grandis (strain Lewin)</name>
    <dbReference type="NCBI Taxonomy" id="984262"/>
    <lineage>
        <taxon>Bacteria</taxon>
        <taxon>Pseudomonadati</taxon>
        <taxon>Bacteroidota</taxon>
        <taxon>Saprospiria</taxon>
        <taxon>Saprospirales</taxon>
        <taxon>Saprospiraceae</taxon>
        <taxon>Saprospira</taxon>
    </lineage>
</organism>
<accession>H6L021</accession>
<keyword evidence="3" id="KW-1185">Reference proteome</keyword>
<proteinExistence type="predicted"/>
<protein>
    <submittedName>
        <fullName evidence="2">Uncharacterized protein</fullName>
    </submittedName>
</protein>
<dbReference type="KEGG" id="sgn:SGRA_3301"/>
<keyword evidence="1" id="KW-0732">Signal</keyword>
<sequence>MNYRSGRAISQLAGLLGPAAASPPWSAAFGGPATAPQPAGLRPF</sequence>
<dbReference type="Proteomes" id="UP000007519">
    <property type="component" value="Chromosome"/>
</dbReference>
<dbReference type="HOGENOM" id="CLU_203297_0_0_10"/>
<feature type="chain" id="PRO_5003604688" evidence="1">
    <location>
        <begin position="28"/>
        <end position="44"/>
    </location>
</feature>
<evidence type="ECO:0000313" key="3">
    <source>
        <dbReference type="Proteomes" id="UP000007519"/>
    </source>
</evidence>
<dbReference type="EMBL" id="CP002831">
    <property type="protein sequence ID" value="AFC26028.1"/>
    <property type="molecule type" value="Genomic_DNA"/>
</dbReference>
<dbReference type="AlphaFoldDB" id="H6L021"/>
<evidence type="ECO:0000256" key="1">
    <source>
        <dbReference type="SAM" id="SignalP"/>
    </source>
</evidence>